<dbReference type="Proteomes" id="UP000175616">
    <property type="component" value="Unassembled WGS sequence"/>
</dbReference>
<comment type="caution">
    <text evidence="2">The sequence shown here is derived from an EMBL/GenBank/DDBJ whole genome shotgun (WGS) entry which is preliminary data.</text>
</comment>
<keyword evidence="1" id="KW-0812">Transmembrane</keyword>
<name>A0A1E7YIW5_9PROT</name>
<dbReference type="AlphaFoldDB" id="A0A1E7YIW5"/>
<keyword evidence="1" id="KW-1133">Transmembrane helix</keyword>
<keyword evidence="1" id="KW-0472">Membrane</keyword>
<reference evidence="2 3" key="1">
    <citation type="submission" date="2016-06" db="EMBL/GenBank/DDBJ databases">
        <title>Gene turnover analysis identifies the evolutionary adaptation of the extremophile Acidithiobacillus caldus.</title>
        <authorList>
            <person name="Zhang X."/>
        </authorList>
    </citation>
    <scope>NUCLEOTIDE SEQUENCE [LARGE SCALE GENOMIC DNA]</scope>
    <source>
        <strain evidence="2 3">DX</strain>
    </source>
</reference>
<feature type="transmembrane region" description="Helical" evidence="1">
    <location>
        <begin position="53"/>
        <end position="78"/>
    </location>
</feature>
<accession>A0A1E7YIW5</accession>
<evidence type="ECO:0000313" key="3">
    <source>
        <dbReference type="Proteomes" id="UP000175616"/>
    </source>
</evidence>
<dbReference type="EMBL" id="LZYE01000376">
    <property type="protein sequence ID" value="OFC28689.1"/>
    <property type="molecule type" value="Genomic_DNA"/>
</dbReference>
<evidence type="ECO:0000313" key="2">
    <source>
        <dbReference type="EMBL" id="OFC28689.1"/>
    </source>
</evidence>
<organism evidence="2 3">
    <name type="scientific">Acidithiobacillus caldus</name>
    <dbReference type="NCBI Taxonomy" id="33059"/>
    <lineage>
        <taxon>Bacteria</taxon>
        <taxon>Pseudomonadati</taxon>
        <taxon>Pseudomonadota</taxon>
        <taxon>Acidithiobacillia</taxon>
        <taxon>Acidithiobacillales</taxon>
        <taxon>Acidithiobacillaceae</taxon>
        <taxon>Acidithiobacillus</taxon>
    </lineage>
</organism>
<proteinExistence type="predicted"/>
<evidence type="ECO:0000256" key="1">
    <source>
        <dbReference type="SAM" id="Phobius"/>
    </source>
</evidence>
<sequence>MKTEYTAWEKLSAMVSVLVTFYKPLAKVLFFVSILVILVASFFWFIGYSWGQIASCFIMISIFTVPAIFLAGIVWVSIEDDYRSVLQNRYRK</sequence>
<gene>
    <name evidence="2" type="ORF">BAE27_15220</name>
</gene>
<protein>
    <submittedName>
        <fullName evidence="2">Uncharacterized protein</fullName>
    </submittedName>
</protein>
<feature type="transmembrane region" description="Helical" evidence="1">
    <location>
        <begin position="28"/>
        <end position="46"/>
    </location>
</feature>